<protein>
    <recommendedName>
        <fullName evidence="2">DUF7053 domain-containing protein</fullName>
    </recommendedName>
</protein>
<feature type="compositionally biased region" description="Polar residues" evidence="1">
    <location>
        <begin position="104"/>
        <end position="131"/>
    </location>
</feature>
<dbReference type="OrthoDB" id="4276610at2759"/>
<evidence type="ECO:0000259" key="2">
    <source>
        <dbReference type="Pfam" id="PF23155"/>
    </source>
</evidence>
<dbReference type="GeneID" id="55972249"/>
<evidence type="ECO:0000256" key="1">
    <source>
        <dbReference type="SAM" id="MobiDB-lite"/>
    </source>
</evidence>
<accession>A0A9P4YUG4</accession>
<feature type="domain" description="DUF7053" evidence="2">
    <location>
        <begin position="19"/>
        <end position="188"/>
    </location>
</feature>
<feature type="compositionally biased region" description="Low complexity" evidence="1">
    <location>
        <begin position="245"/>
        <end position="258"/>
    </location>
</feature>
<evidence type="ECO:0000313" key="3">
    <source>
        <dbReference type="EMBL" id="KAF4123323.1"/>
    </source>
</evidence>
<comment type="caution">
    <text evidence="3">The sequence shown here is derived from an EMBL/GenBank/DDBJ whole genome shotgun (WGS) entry which is preliminary data.</text>
</comment>
<feature type="compositionally biased region" description="Low complexity" evidence="1">
    <location>
        <begin position="88"/>
        <end position="103"/>
    </location>
</feature>
<feature type="region of interest" description="Disordered" evidence="1">
    <location>
        <begin position="192"/>
        <end position="272"/>
    </location>
</feature>
<organism evidence="3 4">
    <name type="scientific">Geosmithia morbida</name>
    <dbReference type="NCBI Taxonomy" id="1094350"/>
    <lineage>
        <taxon>Eukaryota</taxon>
        <taxon>Fungi</taxon>
        <taxon>Dikarya</taxon>
        <taxon>Ascomycota</taxon>
        <taxon>Pezizomycotina</taxon>
        <taxon>Sordariomycetes</taxon>
        <taxon>Hypocreomycetidae</taxon>
        <taxon>Hypocreales</taxon>
        <taxon>Bionectriaceae</taxon>
        <taxon>Geosmithia</taxon>
    </lineage>
</organism>
<keyword evidence="4" id="KW-1185">Reference proteome</keyword>
<dbReference type="InterPro" id="IPR055481">
    <property type="entry name" value="DUF7053"/>
</dbReference>
<name>A0A9P4YUG4_9HYPO</name>
<gene>
    <name evidence="3" type="ORF">GMORB2_6024</name>
</gene>
<dbReference type="RefSeq" id="XP_035321975.1">
    <property type="nucleotide sequence ID" value="XM_035467994.1"/>
</dbReference>
<feature type="region of interest" description="Disordered" evidence="1">
    <location>
        <begin position="78"/>
        <end position="131"/>
    </location>
</feature>
<proteinExistence type="predicted"/>
<evidence type="ECO:0000313" key="4">
    <source>
        <dbReference type="Proteomes" id="UP000749293"/>
    </source>
</evidence>
<dbReference type="Pfam" id="PF23155">
    <property type="entry name" value="DUF7053"/>
    <property type="match status" value="1"/>
</dbReference>
<feature type="compositionally biased region" description="Low complexity" evidence="1">
    <location>
        <begin position="192"/>
        <end position="211"/>
    </location>
</feature>
<dbReference type="EMBL" id="JAANYQ010000006">
    <property type="protein sequence ID" value="KAF4123323.1"/>
    <property type="molecule type" value="Genomic_DNA"/>
</dbReference>
<reference evidence="3" key="1">
    <citation type="submission" date="2020-03" db="EMBL/GenBank/DDBJ databases">
        <title>Site-based positive gene gene selection in Geosmithia morbida across the United States reveals a broad range of putative effectors and factors for local host and environmental adapation.</title>
        <authorList>
            <person name="Onufrak A."/>
            <person name="Murdoch R.W."/>
            <person name="Gazis R."/>
            <person name="Huff M."/>
            <person name="Staton M."/>
            <person name="Klingeman W."/>
            <person name="Hadziabdic D."/>
        </authorList>
    </citation>
    <scope>NUCLEOTIDE SEQUENCE</scope>
    <source>
        <strain evidence="3">1262</strain>
    </source>
</reference>
<sequence>MAVATAGISAVVIVMRVQRQVSVTVPIPSHIPPSVVIATLQTISPVIRNLGTLSHFEETPEGGGPVANDAFFYGPSSPEPSLTAAAENNNNSSSSSSSSSNSSTPYHTPTNYSSSGHVSNGNESAATRSTPGSVTSYQIFELITLAPGLTKEVTYPAYFQRVCDGIRVRANGAAGITGWCEFTVRPRYTDANINPNPDNVNVNVNANSSPPLASPNTSTGASAYTADGDDGSAASPEYSTPDAFSSGTSPLSSSSPLGNGRPVPPPPPPTDYDLHEAIVVEANSLLMPFVCHTMQIAHRGLCSKVIQEAEDNIVHFQAWDQSVSSSFGQQ</sequence>
<dbReference type="Proteomes" id="UP000749293">
    <property type="component" value="Unassembled WGS sequence"/>
</dbReference>
<dbReference type="AlphaFoldDB" id="A0A9P4YUG4"/>